<gene>
    <name evidence="1" type="ORF">RHMOL_Rhmol05G0316100</name>
</gene>
<dbReference type="Proteomes" id="UP001062846">
    <property type="component" value="Chromosome 5"/>
</dbReference>
<name>A0ACC0NWA5_RHOML</name>
<evidence type="ECO:0000313" key="1">
    <source>
        <dbReference type="EMBL" id="KAI8557179.1"/>
    </source>
</evidence>
<keyword evidence="2" id="KW-1185">Reference proteome</keyword>
<accession>A0ACC0NWA5</accession>
<reference evidence="1" key="1">
    <citation type="submission" date="2022-02" db="EMBL/GenBank/DDBJ databases">
        <title>Plant Genome Project.</title>
        <authorList>
            <person name="Zhang R.-G."/>
        </authorList>
    </citation>
    <scope>NUCLEOTIDE SEQUENCE</scope>
    <source>
        <strain evidence="1">AT1</strain>
    </source>
</reference>
<proteinExistence type="predicted"/>
<protein>
    <submittedName>
        <fullName evidence="1">Uncharacterized protein</fullName>
    </submittedName>
</protein>
<comment type="caution">
    <text evidence="1">The sequence shown here is derived from an EMBL/GenBank/DDBJ whole genome shotgun (WGS) entry which is preliminary data.</text>
</comment>
<organism evidence="1 2">
    <name type="scientific">Rhododendron molle</name>
    <name type="common">Chinese azalea</name>
    <name type="synonym">Azalea mollis</name>
    <dbReference type="NCBI Taxonomy" id="49168"/>
    <lineage>
        <taxon>Eukaryota</taxon>
        <taxon>Viridiplantae</taxon>
        <taxon>Streptophyta</taxon>
        <taxon>Embryophyta</taxon>
        <taxon>Tracheophyta</taxon>
        <taxon>Spermatophyta</taxon>
        <taxon>Magnoliopsida</taxon>
        <taxon>eudicotyledons</taxon>
        <taxon>Gunneridae</taxon>
        <taxon>Pentapetalae</taxon>
        <taxon>asterids</taxon>
        <taxon>Ericales</taxon>
        <taxon>Ericaceae</taxon>
        <taxon>Ericoideae</taxon>
        <taxon>Rhodoreae</taxon>
        <taxon>Rhododendron</taxon>
    </lineage>
</organism>
<dbReference type="EMBL" id="CM046392">
    <property type="protein sequence ID" value="KAI8557179.1"/>
    <property type="molecule type" value="Genomic_DNA"/>
</dbReference>
<sequence>MNGLKDSLGNWVVGFQRKNVTASSGIAVECWALRDGLQFALERNLQGILVETDSMTLVQLINKKDVGKP</sequence>
<evidence type="ECO:0000313" key="2">
    <source>
        <dbReference type="Proteomes" id="UP001062846"/>
    </source>
</evidence>